<keyword evidence="2" id="KW-0521">NADP</keyword>
<keyword evidence="3" id="KW-0560">Oxidoreductase</keyword>
<accession>A0A1I4HM06</accession>
<dbReference type="AlphaFoldDB" id="A0A1I4HM06"/>
<keyword evidence="5" id="KW-1185">Reference proteome</keyword>
<dbReference type="InterPro" id="IPR002347">
    <property type="entry name" value="SDR_fam"/>
</dbReference>
<evidence type="ECO:0000256" key="3">
    <source>
        <dbReference type="ARBA" id="ARBA00023002"/>
    </source>
</evidence>
<sequence length="239" mass="26381">MKVLVTGANRGLGLALVHSGLKKGNIIFAAVRSVADKHIKELQNLKESYEGQLRIIHMDVTNEKSVKQAAEAVKLTDQYLDVIINNAAILNEREKTIEEVDLNAVLQAFDVNTVGPMRIVKHFLPVLRIGLRQQVAETQAIINISSEAASLTNAYSGDYPYGMTKVALNMLTEKLSVYLQGEPVEVVSVHPGWMKTAMGGDKAPKDPNDTADNIYRLIENGWKSSQFAFVDDTGHYMDI</sequence>
<dbReference type="CDD" id="cd05325">
    <property type="entry name" value="carb_red_sniffer_like_SDR_c"/>
    <property type="match status" value="1"/>
</dbReference>
<dbReference type="InterPro" id="IPR036291">
    <property type="entry name" value="NAD(P)-bd_dom_sf"/>
</dbReference>
<comment type="similarity">
    <text evidence="1">Belongs to the short-chain dehydrogenases/reductases (SDR) family.</text>
</comment>
<proteinExistence type="inferred from homology"/>
<name>A0A1I4HM06_9BACI</name>
<dbReference type="Gene3D" id="3.40.50.720">
    <property type="entry name" value="NAD(P)-binding Rossmann-like Domain"/>
    <property type="match status" value="1"/>
</dbReference>
<reference evidence="5" key="1">
    <citation type="submission" date="2016-10" db="EMBL/GenBank/DDBJ databases">
        <authorList>
            <person name="Varghese N."/>
            <person name="Submissions S."/>
        </authorList>
    </citation>
    <scope>NUCLEOTIDE SEQUENCE [LARGE SCALE GENOMIC DNA]</scope>
    <source>
        <strain evidence="5">CGMCC 1.4250</strain>
    </source>
</reference>
<evidence type="ECO:0000313" key="5">
    <source>
        <dbReference type="Proteomes" id="UP000198565"/>
    </source>
</evidence>
<dbReference type="PANTHER" id="PTHR43544">
    <property type="entry name" value="SHORT-CHAIN DEHYDROGENASE/REDUCTASE"/>
    <property type="match status" value="1"/>
</dbReference>
<dbReference type="SUPFAM" id="SSF51735">
    <property type="entry name" value="NAD(P)-binding Rossmann-fold domains"/>
    <property type="match status" value="1"/>
</dbReference>
<evidence type="ECO:0000256" key="1">
    <source>
        <dbReference type="ARBA" id="ARBA00006484"/>
    </source>
</evidence>
<dbReference type="PROSITE" id="PS00061">
    <property type="entry name" value="ADH_SHORT"/>
    <property type="match status" value="1"/>
</dbReference>
<dbReference type="OrthoDB" id="5786478at2"/>
<dbReference type="InterPro" id="IPR020904">
    <property type="entry name" value="Sc_DH/Rdtase_CS"/>
</dbReference>
<evidence type="ECO:0000313" key="4">
    <source>
        <dbReference type="EMBL" id="SFL43174.1"/>
    </source>
</evidence>
<protein>
    <submittedName>
        <fullName evidence="4">NAD(P)-dependent dehydrogenase, short-chain alcohol dehydrogenase family</fullName>
    </submittedName>
</protein>
<organism evidence="4 5">
    <name type="scientific">Gracilibacillus orientalis</name>
    <dbReference type="NCBI Taxonomy" id="334253"/>
    <lineage>
        <taxon>Bacteria</taxon>
        <taxon>Bacillati</taxon>
        <taxon>Bacillota</taxon>
        <taxon>Bacilli</taxon>
        <taxon>Bacillales</taxon>
        <taxon>Bacillaceae</taxon>
        <taxon>Gracilibacillus</taxon>
    </lineage>
</organism>
<dbReference type="Pfam" id="PF00106">
    <property type="entry name" value="adh_short"/>
    <property type="match status" value="1"/>
</dbReference>
<dbReference type="GO" id="GO:0016491">
    <property type="term" value="F:oxidoreductase activity"/>
    <property type="evidence" value="ECO:0007669"/>
    <property type="project" value="UniProtKB-KW"/>
</dbReference>
<gene>
    <name evidence="4" type="ORF">SAMN04487943_101515</name>
</gene>
<dbReference type="PANTHER" id="PTHR43544:SF7">
    <property type="entry name" value="NADB-LER2"/>
    <property type="match status" value="1"/>
</dbReference>
<dbReference type="InterPro" id="IPR051468">
    <property type="entry name" value="Fungal_SecMetab_SDRs"/>
</dbReference>
<dbReference type="STRING" id="334253.SAMN04487943_101515"/>
<dbReference type="PRINTS" id="PR00081">
    <property type="entry name" value="GDHRDH"/>
</dbReference>
<dbReference type="EMBL" id="FOTR01000001">
    <property type="protein sequence ID" value="SFL43174.1"/>
    <property type="molecule type" value="Genomic_DNA"/>
</dbReference>
<dbReference type="Proteomes" id="UP000198565">
    <property type="component" value="Unassembled WGS sequence"/>
</dbReference>
<dbReference type="RefSeq" id="WP_091480703.1">
    <property type="nucleotide sequence ID" value="NZ_FOTR01000001.1"/>
</dbReference>
<dbReference type="GO" id="GO:0005737">
    <property type="term" value="C:cytoplasm"/>
    <property type="evidence" value="ECO:0007669"/>
    <property type="project" value="TreeGrafter"/>
</dbReference>
<evidence type="ECO:0000256" key="2">
    <source>
        <dbReference type="ARBA" id="ARBA00022857"/>
    </source>
</evidence>